<keyword evidence="3" id="KW-1185">Reference proteome</keyword>
<dbReference type="SUPFAM" id="SSF56112">
    <property type="entry name" value="Protein kinase-like (PK-like)"/>
    <property type="match status" value="1"/>
</dbReference>
<dbReference type="Gene3D" id="3.30.200.20">
    <property type="entry name" value="Phosphorylase Kinase, domain 1"/>
    <property type="match status" value="1"/>
</dbReference>
<accession>A0A7C9MS00</accession>
<sequence length="294" mass="31720">MHEAEVLVDAAQVARLLAAQCPQWAALALRRVLSAGTDNAIFRLGDDLLVRLPRIGWAAADVVKETTWLPRLAPSLPVPIPEPLFVGQPGEGFPFSWAVYRWLPGTEAALDTVRDGHEFARDLAAFIQALRRVPTPTADLPQGSRGGPLLERDQGTREAIAACAPVFDPAQLLAVWEEALAAPAWAGPPTWLHGDLKPGNLLAQAGRLSAVIDWGALTLGDPAVDLQPAWNLLDTSTRATFRAALAPDPATWARGRGWALSIGAVAWPYYQHTNTELAAISVRQIEAVLTERLQ</sequence>
<dbReference type="InterPro" id="IPR002575">
    <property type="entry name" value="Aminoglycoside_PTrfase"/>
</dbReference>
<evidence type="ECO:0000259" key="1">
    <source>
        <dbReference type="Pfam" id="PF01636"/>
    </source>
</evidence>
<comment type="caution">
    <text evidence="2">The sequence shown here is derived from an EMBL/GenBank/DDBJ whole genome shotgun (WGS) entry which is preliminary data.</text>
</comment>
<organism evidence="2 3">
    <name type="scientific">Deinococcus arboris</name>
    <dbReference type="NCBI Taxonomy" id="2682977"/>
    <lineage>
        <taxon>Bacteria</taxon>
        <taxon>Thermotogati</taxon>
        <taxon>Deinococcota</taxon>
        <taxon>Deinococci</taxon>
        <taxon>Deinococcales</taxon>
        <taxon>Deinococcaceae</taxon>
        <taxon>Deinococcus</taxon>
    </lineage>
</organism>
<reference evidence="2 3" key="1">
    <citation type="submission" date="2019-12" db="EMBL/GenBank/DDBJ databases">
        <title>Deinococcus sp. HMF7620 Genome sequencing and assembly.</title>
        <authorList>
            <person name="Kang H."/>
            <person name="Kim H."/>
            <person name="Joh K."/>
        </authorList>
    </citation>
    <scope>NUCLEOTIDE SEQUENCE [LARGE SCALE GENOMIC DNA]</scope>
    <source>
        <strain evidence="2 3">HMF7620</strain>
    </source>
</reference>
<dbReference type="Pfam" id="PF01636">
    <property type="entry name" value="APH"/>
    <property type="match status" value="1"/>
</dbReference>
<evidence type="ECO:0000313" key="3">
    <source>
        <dbReference type="Proteomes" id="UP000483286"/>
    </source>
</evidence>
<keyword evidence="2" id="KW-0808">Transferase</keyword>
<dbReference type="AlphaFoldDB" id="A0A7C9MS00"/>
<dbReference type="InterPro" id="IPR011009">
    <property type="entry name" value="Kinase-like_dom_sf"/>
</dbReference>
<name>A0A7C9MS00_9DEIO</name>
<dbReference type="CDD" id="cd05155">
    <property type="entry name" value="APH_ChoK_like_1"/>
    <property type="match status" value="1"/>
</dbReference>
<dbReference type="GO" id="GO:0016740">
    <property type="term" value="F:transferase activity"/>
    <property type="evidence" value="ECO:0007669"/>
    <property type="project" value="UniProtKB-KW"/>
</dbReference>
<dbReference type="Gene3D" id="3.90.1200.10">
    <property type="match status" value="1"/>
</dbReference>
<dbReference type="InterPro" id="IPR051678">
    <property type="entry name" value="AGP_Transferase"/>
</dbReference>
<dbReference type="PANTHER" id="PTHR21310:SF42">
    <property type="entry name" value="BIFUNCTIONAL AAC_APH"/>
    <property type="match status" value="1"/>
</dbReference>
<feature type="domain" description="Aminoglycoside phosphotransferase" evidence="1">
    <location>
        <begin position="31"/>
        <end position="258"/>
    </location>
</feature>
<protein>
    <submittedName>
        <fullName evidence="2">Phosphotransferase</fullName>
    </submittedName>
</protein>
<proteinExistence type="predicted"/>
<dbReference type="Proteomes" id="UP000483286">
    <property type="component" value="Unassembled WGS sequence"/>
</dbReference>
<evidence type="ECO:0000313" key="2">
    <source>
        <dbReference type="EMBL" id="MVN87644.1"/>
    </source>
</evidence>
<dbReference type="EMBL" id="WQLB01000017">
    <property type="protein sequence ID" value="MVN87644.1"/>
    <property type="molecule type" value="Genomic_DNA"/>
</dbReference>
<dbReference type="PANTHER" id="PTHR21310">
    <property type="entry name" value="AMINOGLYCOSIDE PHOSPHOTRANSFERASE-RELATED-RELATED"/>
    <property type="match status" value="1"/>
</dbReference>
<gene>
    <name evidence="2" type="ORF">GO986_12815</name>
</gene>